<comment type="caution">
    <text evidence="9">The sequence shown here is derived from an EMBL/GenBank/DDBJ whole genome shotgun (WGS) entry which is preliminary data.</text>
</comment>
<reference evidence="9" key="1">
    <citation type="submission" date="2020-09" db="EMBL/GenBank/DDBJ databases">
        <title>Genome-Enabled Discovery of Anthraquinone Biosynthesis in Senna tora.</title>
        <authorList>
            <person name="Kang S.-H."/>
            <person name="Pandey R.P."/>
            <person name="Lee C.-M."/>
            <person name="Sim J.-S."/>
            <person name="Jeong J.-T."/>
            <person name="Choi B.-S."/>
            <person name="Jung M."/>
            <person name="Ginzburg D."/>
            <person name="Zhao K."/>
            <person name="Won S.Y."/>
            <person name="Oh T.-J."/>
            <person name="Yu Y."/>
            <person name="Kim N.-H."/>
            <person name="Lee O.R."/>
            <person name="Lee T.-H."/>
            <person name="Bashyal P."/>
            <person name="Kim T.-S."/>
            <person name="Lee W.-H."/>
            <person name="Kawkins C."/>
            <person name="Kim C.-K."/>
            <person name="Kim J.S."/>
            <person name="Ahn B.O."/>
            <person name="Rhee S.Y."/>
            <person name="Sohng J.K."/>
        </authorList>
    </citation>
    <scope>NUCLEOTIDE SEQUENCE</scope>
    <source>
        <tissue evidence="9">Leaf</tissue>
    </source>
</reference>
<keyword evidence="5 7" id="KW-1133">Transmembrane helix</keyword>
<sequence>MGDAVASSSGTKRHATEVFEKDQVQGSCSSVECGSQLKSHSFDKEVLSTEIQAEERDAVYGISVDESKVKAVLDMKKPGSKDDLQYDYFLVSIHELALWQYCPIWFKNGNSHARWDKICVKFKAYCNRGRAALFAAFTGIILLLIIIGMSITKLLKPNRINHATIAEAVGDWYFSRNITKEIELKQLVYYTVSIEATVLN</sequence>
<feature type="transmembrane region" description="Helical" evidence="7">
    <location>
        <begin position="131"/>
        <end position="151"/>
    </location>
</feature>
<protein>
    <recommendedName>
        <fullName evidence="7">CASP-like protein</fullName>
    </recommendedName>
</protein>
<keyword evidence="3 7" id="KW-1003">Cell membrane</keyword>
<keyword evidence="4 7" id="KW-0812">Transmembrane</keyword>
<comment type="subcellular location">
    <subcellularLocation>
        <location evidence="1 7">Cell membrane</location>
        <topology evidence="1 7">Multi-pass membrane protein</topology>
    </subcellularLocation>
</comment>
<name>A0A834WP70_9FABA</name>
<dbReference type="Pfam" id="PF04535">
    <property type="entry name" value="CASP_dom"/>
    <property type="match status" value="1"/>
</dbReference>
<evidence type="ECO:0000313" key="10">
    <source>
        <dbReference type="Proteomes" id="UP000634136"/>
    </source>
</evidence>
<evidence type="ECO:0000256" key="2">
    <source>
        <dbReference type="ARBA" id="ARBA00007651"/>
    </source>
</evidence>
<dbReference type="NCBIfam" id="TIGR01569">
    <property type="entry name" value="A_tha_TIGR01569"/>
    <property type="match status" value="1"/>
</dbReference>
<organism evidence="9 10">
    <name type="scientific">Senna tora</name>
    <dbReference type="NCBI Taxonomy" id="362788"/>
    <lineage>
        <taxon>Eukaryota</taxon>
        <taxon>Viridiplantae</taxon>
        <taxon>Streptophyta</taxon>
        <taxon>Embryophyta</taxon>
        <taxon>Tracheophyta</taxon>
        <taxon>Spermatophyta</taxon>
        <taxon>Magnoliopsida</taxon>
        <taxon>eudicotyledons</taxon>
        <taxon>Gunneridae</taxon>
        <taxon>Pentapetalae</taxon>
        <taxon>rosids</taxon>
        <taxon>fabids</taxon>
        <taxon>Fabales</taxon>
        <taxon>Fabaceae</taxon>
        <taxon>Caesalpinioideae</taxon>
        <taxon>Cassia clade</taxon>
        <taxon>Senna</taxon>
    </lineage>
</organism>
<evidence type="ECO:0000259" key="8">
    <source>
        <dbReference type="Pfam" id="PF04535"/>
    </source>
</evidence>
<evidence type="ECO:0000256" key="1">
    <source>
        <dbReference type="ARBA" id="ARBA00004651"/>
    </source>
</evidence>
<gene>
    <name evidence="9" type="ORF">G2W53_017655</name>
</gene>
<proteinExistence type="inferred from homology"/>
<keyword evidence="6 7" id="KW-0472">Membrane</keyword>
<evidence type="ECO:0000313" key="9">
    <source>
        <dbReference type="EMBL" id="KAF7826491.1"/>
    </source>
</evidence>
<evidence type="ECO:0000256" key="5">
    <source>
        <dbReference type="ARBA" id="ARBA00022989"/>
    </source>
</evidence>
<dbReference type="AlphaFoldDB" id="A0A834WP70"/>
<comment type="similarity">
    <text evidence="2 7">Belongs to the Casparian strip membrane proteins (CASP) family.</text>
</comment>
<evidence type="ECO:0000256" key="6">
    <source>
        <dbReference type="ARBA" id="ARBA00023136"/>
    </source>
</evidence>
<dbReference type="Proteomes" id="UP000634136">
    <property type="component" value="Unassembled WGS sequence"/>
</dbReference>
<dbReference type="GO" id="GO:0005886">
    <property type="term" value="C:plasma membrane"/>
    <property type="evidence" value="ECO:0007669"/>
    <property type="project" value="UniProtKB-SubCell"/>
</dbReference>
<dbReference type="InterPro" id="IPR006702">
    <property type="entry name" value="CASP_dom"/>
</dbReference>
<evidence type="ECO:0000256" key="7">
    <source>
        <dbReference type="RuleBase" id="RU361233"/>
    </source>
</evidence>
<comment type="subunit">
    <text evidence="7">Homodimer and heterodimers.</text>
</comment>
<evidence type="ECO:0000256" key="4">
    <source>
        <dbReference type="ARBA" id="ARBA00022692"/>
    </source>
</evidence>
<dbReference type="EMBL" id="JAAIUW010000006">
    <property type="protein sequence ID" value="KAF7826491.1"/>
    <property type="molecule type" value="Genomic_DNA"/>
</dbReference>
<dbReference type="InterPro" id="IPR006459">
    <property type="entry name" value="CASP/CASPL"/>
</dbReference>
<accession>A0A834WP70</accession>
<keyword evidence="10" id="KW-1185">Reference proteome</keyword>
<comment type="caution">
    <text evidence="7">Lacks conserved residue(s) required for the propagation of feature annotation.</text>
</comment>
<evidence type="ECO:0000256" key="3">
    <source>
        <dbReference type="ARBA" id="ARBA00022475"/>
    </source>
</evidence>
<feature type="domain" description="Casparian strip membrane protein" evidence="8">
    <location>
        <begin position="106"/>
        <end position="141"/>
    </location>
</feature>